<dbReference type="OrthoDB" id="5770929at2759"/>
<evidence type="ECO:0000313" key="2">
    <source>
        <dbReference type="EMBL" id="CAI5445782.1"/>
    </source>
</evidence>
<accession>A0A9P1IM55</accession>
<sequence>MPKNCFPLCAEKRDFMEHNPPRKAEDFFRDYDPTIGIGTAAILVLFFMVVTLKSFIRCAIRKWKMHKFYKKLEKSQRKEKDAEISATKSSEIV</sequence>
<dbReference type="Proteomes" id="UP001152747">
    <property type="component" value="Unassembled WGS sequence"/>
</dbReference>
<keyword evidence="3" id="KW-1185">Reference proteome</keyword>
<proteinExistence type="predicted"/>
<dbReference type="EMBL" id="CANHGI010000003">
    <property type="protein sequence ID" value="CAI5445782.1"/>
    <property type="molecule type" value="Genomic_DNA"/>
</dbReference>
<protein>
    <submittedName>
        <fullName evidence="2">Uncharacterized protein</fullName>
    </submittedName>
</protein>
<evidence type="ECO:0000313" key="3">
    <source>
        <dbReference type="Proteomes" id="UP001152747"/>
    </source>
</evidence>
<keyword evidence="1" id="KW-0812">Transmembrane</keyword>
<gene>
    <name evidence="2" type="ORF">CAMP_LOCUS8419</name>
</gene>
<name>A0A9P1IM55_9PELO</name>
<reference evidence="2" key="1">
    <citation type="submission" date="2022-11" db="EMBL/GenBank/DDBJ databases">
        <authorList>
            <person name="Kikuchi T."/>
        </authorList>
    </citation>
    <scope>NUCLEOTIDE SEQUENCE</scope>
    <source>
        <strain evidence="2">PS1010</strain>
    </source>
</reference>
<comment type="caution">
    <text evidence="2">The sequence shown here is derived from an EMBL/GenBank/DDBJ whole genome shotgun (WGS) entry which is preliminary data.</text>
</comment>
<dbReference type="AlphaFoldDB" id="A0A9P1IM55"/>
<evidence type="ECO:0000256" key="1">
    <source>
        <dbReference type="SAM" id="Phobius"/>
    </source>
</evidence>
<keyword evidence="1" id="KW-1133">Transmembrane helix</keyword>
<feature type="transmembrane region" description="Helical" evidence="1">
    <location>
        <begin position="35"/>
        <end position="56"/>
    </location>
</feature>
<organism evidence="2 3">
    <name type="scientific">Caenorhabditis angaria</name>
    <dbReference type="NCBI Taxonomy" id="860376"/>
    <lineage>
        <taxon>Eukaryota</taxon>
        <taxon>Metazoa</taxon>
        <taxon>Ecdysozoa</taxon>
        <taxon>Nematoda</taxon>
        <taxon>Chromadorea</taxon>
        <taxon>Rhabditida</taxon>
        <taxon>Rhabditina</taxon>
        <taxon>Rhabditomorpha</taxon>
        <taxon>Rhabditoidea</taxon>
        <taxon>Rhabditidae</taxon>
        <taxon>Peloderinae</taxon>
        <taxon>Caenorhabditis</taxon>
    </lineage>
</organism>
<keyword evidence="1" id="KW-0472">Membrane</keyword>